<name>A0A4D7C960_9SPHN</name>
<protein>
    <submittedName>
        <fullName evidence="4">Flavin reductase family protein</fullName>
    </submittedName>
</protein>
<keyword evidence="5" id="KW-1185">Reference proteome</keyword>
<dbReference type="GO" id="GO:0042602">
    <property type="term" value="F:riboflavin reductase (NADPH) activity"/>
    <property type="evidence" value="ECO:0007669"/>
    <property type="project" value="TreeGrafter"/>
</dbReference>
<evidence type="ECO:0000313" key="5">
    <source>
        <dbReference type="Proteomes" id="UP000298714"/>
    </source>
</evidence>
<keyword evidence="2" id="KW-0560">Oxidoreductase</keyword>
<dbReference type="SUPFAM" id="SSF50475">
    <property type="entry name" value="FMN-binding split barrel"/>
    <property type="match status" value="1"/>
</dbReference>
<evidence type="ECO:0000313" key="4">
    <source>
        <dbReference type="EMBL" id="QCI80198.1"/>
    </source>
</evidence>
<dbReference type="AlphaFoldDB" id="A0A4D7C960"/>
<dbReference type="SMART" id="SM00903">
    <property type="entry name" value="Flavin_Reduct"/>
    <property type="match status" value="1"/>
</dbReference>
<evidence type="ECO:0000256" key="2">
    <source>
        <dbReference type="ARBA" id="ARBA00023002"/>
    </source>
</evidence>
<feature type="domain" description="Flavin reductase like" evidence="3">
    <location>
        <begin position="8"/>
        <end position="148"/>
    </location>
</feature>
<dbReference type="KEGG" id="hgn:E6W36_13875"/>
<reference evidence="5" key="1">
    <citation type="submission" date="2019-04" db="EMBL/GenBank/DDBJ databases">
        <title>Complete genome sequence of Sphingomonas sp. W1-2-3.</title>
        <authorList>
            <person name="Im W.T."/>
        </authorList>
    </citation>
    <scope>NUCLEOTIDE SEQUENCE [LARGE SCALE GENOMIC DNA]</scope>
    <source>
        <strain evidence="5">W1-2-3</strain>
    </source>
</reference>
<dbReference type="PANTHER" id="PTHR30466:SF11">
    <property type="entry name" value="FLAVIN-DEPENDENT MONOOXYGENASE, REDUCTASE SUBUNIT HSAB"/>
    <property type="match status" value="1"/>
</dbReference>
<dbReference type="InterPro" id="IPR050268">
    <property type="entry name" value="NADH-dep_flavin_reductase"/>
</dbReference>
<dbReference type="Proteomes" id="UP000298714">
    <property type="component" value="Chromosome"/>
</dbReference>
<proteinExistence type="inferred from homology"/>
<dbReference type="Pfam" id="PF01613">
    <property type="entry name" value="Flavin_Reduct"/>
    <property type="match status" value="1"/>
</dbReference>
<dbReference type="InterPro" id="IPR002563">
    <property type="entry name" value="Flavin_Rdtase-like_dom"/>
</dbReference>
<dbReference type="InterPro" id="IPR012349">
    <property type="entry name" value="Split_barrel_FMN-bd"/>
</dbReference>
<dbReference type="GO" id="GO:0010181">
    <property type="term" value="F:FMN binding"/>
    <property type="evidence" value="ECO:0007669"/>
    <property type="project" value="InterPro"/>
</dbReference>
<sequence>MSGPVRDRGCCSDDHRAERAPVGLTINSFTSVSLEPPLILFSLDRATSCLADFEAAEHYAVNVLSADQQAISDTFARVDPALRWRDTAWSAGTASGAPVLDGAIARFECARYAIHDGGDHRLFLARVTAAAHAENAVPLLYFNGGYRFLN</sequence>
<dbReference type="RefSeq" id="WP_222874511.1">
    <property type="nucleotide sequence ID" value="NZ_CP039704.1"/>
</dbReference>
<dbReference type="EMBL" id="CP039704">
    <property type="protein sequence ID" value="QCI80198.1"/>
    <property type="molecule type" value="Genomic_DNA"/>
</dbReference>
<gene>
    <name evidence="4" type="ORF">E6W36_13875</name>
</gene>
<comment type="similarity">
    <text evidence="1">Belongs to the non-flavoprotein flavin reductase family.</text>
</comment>
<evidence type="ECO:0000259" key="3">
    <source>
        <dbReference type="SMART" id="SM00903"/>
    </source>
</evidence>
<dbReference type="PANTHER" id="PTHR30466">
    <property type="entry name" value="FLAVIN REDUCTASE"/>
    <property type="match status" value="1"/>
</dbReference>
<dbReference type="Gene3D" id="2.30.110.10">
    <property type="entry name" value="Electron Transport, Fmn-binding Protein, Chain A"/>
    <property type="match status" value="1"/>
</dbReference>
<evidence type="ECO:0000256" key="1">
    <source>
        <dbReference type="ARBA" id="ARBA00008898"/>
    </source>
</evidence>
<organism evidence="4 5">
    <name type="scientific">Hankyongella ginsenosidimutans</name>
    <dbReference type="NCBI Taxonomy" id="1763828"/>
    <lineage>
        <taxon>Bacteria</taxon>
        <taxon>Pseudomonadati</taxon>
        <taxon>Pseudomonadota</taxon>
        <taxon>Alphaproteobacteria</taxon>
        <taxon>Sphingomonadales</taxon>
        <taxon>Sphingomonadaceae</taxon>
        <taxon>Hankyongella</taxon>
    </lineage>
</organism>
<accession>A0A4D7C960</accession>